<organism evidence="1 2">
    <name type="scientific">Endocarpon pusillum</name>
    <dbReference type="NCBI Taxonomy" id="364733"/>
    <lineage>
        <taxon>Eukaryota</taxon>
        <taxon>Fungi</taxon>
        <taxon>Dikarya</taxon>
        <taxon>Ascomycota</taxon>
        <taxon>Pezizomycotina</taxon>
        <taxon>Eurotiomycetes</taxon>
        <taxon>Chaetothyriomycetidae</taxon>
        <taxon>Verrucariales</taxon>
        <taxon>Verrucariaceae</taxon>
        <taxon>Endocarpon</taxon>
    </lineage>
</organism>
<reference evidence="1" key="1">
    <citation type="submission" date="2020-02" db="EMBL/GenBank/DDBJ databases">
        <authorList>
            <person name="Palmer J.M."/>
        </authorList>
    </citation>
    <scope>NUCLEOTIDE SEQUENCE</scope>
    <source>
        <strain evidence="1">EPUS1.4</strain>
        <tissue evidence="1">Thallus</tissue>
    </source>
</reference>
<gene>
    <name evidence="1" type="ORF">GJ744_005649</name>
</gene>
<keyword evidence="2" id="KW-1185">Reference proteome</keyword>
<dbReference type="AlphaFoldDB" id="A0A8H7DYB2"/>
<comment type="caution">
    <text evidence="1">The sequence shown here is derived from an EMBL/GenBank/DDBJ whole genome shotgun (WGS) entry which is preliminary data.</text>
</comment>
<accession>A0A8H7DYB2</accession>
<evidence type="ECO:0000313" key="2">
    <source>
        <dbReference type="Proteomes" id="UP000606974"/>
    </source>
</evidence>
<protein>
    <submittedName>
        <fullName evidence="1">Uncharacterized protein</fullName>
    </submittedName>
</protein>
<dbReference type="Proteomes" id="UP000606974">
    <property type="component" value="Unassembled WGS sequence"/>
</dbReference>
<dbReference type="EMBL" id="JAACFV010000244">
    <property type="protein sequence ID" value="KAF7502512.1"/>
    <property type="molecule type" value="Genomic_DNA"/>
</dbReference>
<name>A0A8H7DYB2_9EURO</name>
<dbReference type="OrthoDB" id="5410741at2759"/>
<evidence type="ECO:0000313" key="1">
    <source>
        <dbReference type="EMBL" id="KAF7502512.1"/>
    </source>
</evidence>
<proteinExistence type="predicted"/>
<sequence length="91" mass="10558">MTQKYYTKRLLPIYIKAVQEARISCEQHAILQEDNDPSYGFQVISIINPTNIVITSPVSYLYFFHSLFDGRVGTTAEQETGFTTFPLYRDR</sequence>